<feature type="transmembrane region" description="Helical" evidence="6">
    <location>
        <begin position="282"/>
        <end position="303"/>
    </location>
</feature>
<dbReference type="Proteomes" id="UP000830375">
    <property type="component" value="Unassembled WGS sequence"/>
</dbReference>
<evidence type="ECO:0000313" key="7">
    <source>
        <dbReference type="EMBL" id="KAI2656294.1"/>
    </source>
</evidence>
<proteinExistence type="inferred from homology"/>
<protein>
    <recommendedName>
        <fullName evidence="6">Multidrug and toxin extrusion protein</fullName>
    </recommendedName>
</protein>
<evidence type="ECO:0000256" key="3">
    <source>
        <dbReference type="ARBA" id="ARBA00022692"/>
    </source>
</evidence>
<feature type="transmembrane region" description="Helical" evidence="6">
    <location>
        <begin position="323"/>
        <end position="351"/>
    </location>
</feature>
<comment type="subcellular location">
    <subcellularLocation>
        <location evidence="1">Membrane</location>
        <topology evidence="1">Multi-pass membrane protein</topology>
    </subcellularLocation>
</comment>
<feature type="transmembrane region" description="Helical" evidence="6">
    <location>
        <begin position="591"/>
        <end position="612"/>
    </location>
</feature>
<sequence length="1051" mass="113006">MDNKRLPSPPHMSHSICPSSLDGDCGFCLVSGRSTAAAAGPSPAASLGSLQIRSKEIMDVSSPRTEASSMDPSSKLFCCRSVRRCIPLVYRQELYHILCMTGPLVASRILNYLLPFVITMFCGRLGNSVLAGYGMASATINITTAATGGGLGLAADTLISQDSSTLRGLLPASSSSNVFASAASSLSPKPGSDSASDVCSHCSQHCKCGDKLHPSELVGPWVIKLHVETWGGWSCDSLQEWDGYMKLAIPSTMMLCFEWWIYEVGGFLAGMLGESDLAAQHAVIMLAFINYMFPLGIQGAACVRVGNALGAGDTAGAIRTSKVSLTCTAALAVLQGLVLASTKTVIGFLFTSDGHIVALVSKLLNVYCVLQFFDGLVQKIAAVANFFGQWKRAGKRKISSVSAPDTLTARHRENGDEYMNMNMNGRDEEPGVEEKPPALLSTAQLVLRRGLTTIAALFILAVGIVVHLTVPLPERKHPPPILWIKSKLLIVFTSVNLPLTASSRITTEKIMDVSSPRTDALSMEPSAKLFCCGFVRRCIPLVYREELYHILRMTGPLLVCRFLNFLLFFVVTMFCGRLGNTVLAGYAMASATINVTAAATGFGLALACDTLVSQTFGSKNLLRVGVILQRGILILTLFSLPCWALLVNTQPLLLYLGQDPEVARIAQLYVVVYLPAIPAMFLYQLQLSYLQNQSTYTILKTLGWSSEAFQDWGSYMKLAIPSTLMTCFEWWIYEVGGFLAGMLSEVDLAAQHVVIMLAYINYMIPLGMQGAACVRVGNALGAGETAAAIFTSKVSLISSAVIAIFQGFVLGSTKTVIGYIFTSDEAIAELVSQLLSIYCPLQFFNGILCVGMGILLGTGQQKIAAIANLFGYYCIGLPSSIVLMFTAKLQVAGFWLGLLIAVFLLAIFFTVAIFRLNWKKMTEEAIERTGKSANGAANGTMTPSHRNSFYQVVLNAENGNGYVVVSSHDQDEGLNHTTVHEGPNETHVEEKPAVLLSTAQLILRRGLTTLGALLILAVGIAVHLTVPLPEVSYGAGANFTLDSNFTTATPF</sequence>
<feature type="transmembrane region" description="Helical" evidence="6">
    <location>
        <begin position="869"/>
        <end position="887"/>
    </location>
</feature>
<feature type="transmembrane region" description="Helical" evidence="6">
    <location>
        <begin position="1007"/>
        <end position="1026"/>
    </location>
</feature>
<comment type="caution">
    <text evidence="7">The sequence shown here is derived from an EMBL/GenBank/DDBJ whole genome shotgun (WGS) entry which is preliminary data.</text>
</comment>
<name>A0ABQ8M0W2_LABRO</name>
<feature type="transmembrane region" description="Helical" evidence="6">
    <location>
        <begin position="363"/>
        <end position="387"/>
    </location>
</feature>
<dbReference type="InterPro" id="IPR002528">
    <property type="entry name" value="MATE_fam"/>
</dbReference>
<evidence type="ECO:0000256" key="6">
    <source>
        <dbReference type="RuleBase" id="RU004914"/>
    </source>
</evidence>
<evidence type="ECO:0000256" key="1">
    <source>
        <dbReference type="ARBA" id="ARBA00004141"/>
    </source>
</evidence>
<comment type="similarity">
    <text evidence="2 6">Belongs to the multi antimicrobial extrusion (MATE) (TC 2.A.66.1) family.</text>
</comment>
<keyword evidence="5 6" id="KW-0472">Membrane</keyword>
<dbReference type="CDD" id="cd13132">
    <property type="entry name" value="MATE_eukaryotic"/>
    <property type="match status" value="1"/>
</dbReference>
<feature type="transmembrane region" description="Helical" evidence="6">
    <location>
        <begin position="893"/>
        <end position="914"/>
    </location>
</feature>
<evidence type="ECO:0000256" key="2">
    <source>
        <dbReference type="ARBA" id="ARBA00010199"/>
    </source>
</evidence>
<feature type="transmembrane region" description="Helical" evidence="6">
    <location>
        <begin position="558"/>
        <end position="579"/>
    </location>
</feature>
<evidence type="ECO:0000256" key="5">
    <source>
        <dbReference type="ARBA" id="ARBA00023136"/>
    </source>
</evidence>
<feature type="transmembrane region" description="Helical" evidence="6">
    <location>
        <begin position="834"/>
        <end position="857"/>
    </location>
</feature>
<reference evidence="7 8" key="1">
    <citation type="submission" date="2022-01" db="EMBL/GenBank/DDBJ databases">
        <title>A high-quality chromosome-level genome assembly of rohu carp, Labeo rohita.</title>
        <authorList>
            <person name="Arick M.A. II"/>
            <person name="Hsu C.-Y."/>
            <person name="Magbanua Z."/>
            <person name="Pechanova O."/>
            <person name="Grover C."/>
            <person name="Miller E."/>
            <person name="Thrash A."/>
            <person name="Ezzel L."/>
            <person name="Alam S."/>
            <person name="Benzie J."/>
            <person name="Hamilton M."/>
            <person name="Karsi A."/>
            <person name="Lawrence M.L."/>
            <person name="Peterson D.G."/>
        </authorList>
    </citation>
    <scope>NUCLEOTIDE SEQUENCE [LARGE SCALE GENOMIC DNA]</scope>
    <source>
        <strain evidence="8">BAU-BD-2019</strain>
        <tissue evidence="7">Blood</tissue>
    </source>
</reference>
<keyword evidence="4 6" id="KW-1133">Transmembrane helix</keyword>
<feature type="transmembrane region" description="Helical" evidence="6">
    <location>
        <begin position="800"/>
        <end position="822"/>
    </location>
</feature>
<feature type="transmembrane region" description="Helical" evidence="6">
    <location>
        <begin position="666"/>
        <end position="685"/>
    </location>
</feature>
<accession>A0ABQ8M0W2</accession>
<keyword evidence="8" id="KW-1185">Reference proteome</keyword>
<feature type="transmembrane region" description="Helical" evidence="6">
    <location>
        <begin position="482"/>
        <end position="501"/>
    </location>
</feature>
<feature type="transmembrane region" description="Helical" evidence="6">
    <location>
        <begin position="450"/>
        <end position="470"/>
    </location>
</feature>
<dbReference type="EMBL" id="JACTAM010000015">
    <property type="protein sequence ID" value="KAI2656294.1"/>
    <property type="molecule type" value="Genomic_DNA"/>
</dbReference>
<evidence type="ECO:0000256" key="4">
    <source>
        <dbReference type="ARBA" id="ARBA00022989"/>
    </source>
</evidence>
<feature type="transmembrane region" description="Helical" evidence="6">
    <location>
        <begin position="624"/>
        <end position="646"/>
    </location>
</feature>
<dbReference type="InterPro" id="IPR045069">
    <property type="entry name" value="MATE_euk"/>
</dbReference>
<gene>
    <name evidence="7" type="ORF">H4Q32_013175</name>
</gene>
<dbReference type="PANTHER" id="PTHR11206">
    <property type="entry name" value="MULTIDRUG RESISTANCE PROTEIN"/>
    <property type="match status" value="1"/>
</dbReference>
<evidence type="ECO:0000313" key="8">
    <source>
        <dbReference type="Proteomes" id="UP000830375"/>
    </source>
</evidence>
<keyword evidence="3 6" id="KW-0812">Transmembrane</keyword>
<dbReference type="Pfam" id="PF01554">
    <property type="entry name" value="MatE"/>
    <property type="match status" value="4"/>
</dbReference>
<organism evidence="7 8">
    <name type="scientific">Labeo rohita</name>
    <name type="common">Indian major carp</name>
    <name type="synonym">Cyprinus rohita</name>
    <dbReference type="NCBI Taxonomy" id="84645"/>
    <lineage>
        <taxon>Eukaryota</taxon>
        <taxon>Metazoa</taxon>
        <taxon>Chordata</taxon>
        <taxon>Craniata</taxon>
        <taxon>Vertebrata</taxon>
        <taxon>Euteleostomi</taxon>
        <taxon>Actinopterygii</taxon>
        <taxon>Neopterygii</taxon>
        <taxon>Teleostei</taxon>
        <taxon>Ostariophysi</taxon>
        <taxon>Cypriniformes</taxon>
        <taxon>Cyprinidae</taxon>
        <taxon>Labeoninae</taxon>
        <taxon>Labeonini</taxon>
        <taxon>Labeo</taxon>
    </lineage>
</organism>